<accession>A0ABM7I2W2</accession>
<keyword evidence="1" id="KW-1133">Transmembrane helix</keyword>
<evidence type="ECO:0008006" key="4">
    <source>
        <dbReference type="Google" id="ProtNLM"/>
    </source>
</evidence>
<sequence length="263" mass="28476">MVAVGILFGLAPWIIYWVLVGNVPFLTAVLVALATAIATFVISRISGSAGRTLEIGALATFVVLTILTFVLDQDVMERWMQPLSNAGIFLVALVGVVIGKPFVREFAAAGQPPGVVESDLFKRIVTILTWIWVGAFAGMTISSAIPPIVQGDATILDTKTPLSFVCYWVIPFVLLGLAALASRVLPDRMTAGMNDIVRKTTFVAFAEAEIDQLYYLAQEHANREVGAGQEAYDVRVGGAGTPLLGDETRMSWPSTYKVRDRKR</sequence>
<organism evidence="2 3">
    <name type="scientific">Mycolicibacterium mageritense</name>
    <name type="common">Mycobacterium mageritense</name>
    <dbReference type="NCBI Taxonomy" id="53462"/>
    <lineage>
        <taxon>Bacteria</taxon>
        <taxon>Bacillati</taxon>
        <taxon>Actinomycetota</taxon>
        <taxon>Actinomycetes</taxon>
        <taxon>Mycobacteriales</taxon>
        <taxon>Mycobacteriaceae</taxon>
        <taxon>Mycolicibacterium</taxon>
    </lineage>
</organism>
<evidence type="ECO:0000313" key="2">
    <source>
        <dbReference type="EMBL" id="BBX37224.1"/>
    </source>
</evidence>
<keyword evidence="1" id="KW-0812">Transmembrane</keyword>
<dbReference type="EMBL" id="AP022567">
    <property type="protein sequence ID" value="BBX37224.1"/>
    <property type="molecule type" value="Genomic_DNA"/>
</dbReference>
<evidence type="ECO:0000256" key="1">
    <source>
        <dbReference type="SAM" id="Phobius"/>
    </source>
</evidence>
<gene>
    <name evidence="2" type="ORF">MMAGJ_65060</name>
</gene>
<dbReference type="Proteomes" id="UP000465622">
    <property type="component" value="Chromosome"/>
</dbReference>
<name>A0ABM7I2W2_MYCME</name>
<reference evidence="2 3" key="1">
    <citation type="journal article" date="2019" name="Emerg. Microbes Infect.">
        <title>Comprehensive subspecies identification of 175 nontuberculous mycobacteria species based on 7547 genomic profiles.</title>
        <authorList>
            <person name="Matsumoto Y."/>
            <person name="Kinjo T."/>
            <person name="Motooka D."/>
            <person name="Nabeya D."/>
            <person name="Jung N."/>
            <person name="Uechi K."/>
            <person name="Horii T."/>
            <person name="Iida T."/>
            <person name="Fujita J."/>
            <person name="Nakamura S."/>
        </authorList>
    </citation>
    <scope>NUCLEOTIDE SEQUENCE [LARGE SCALE GENOMIC DNA]</scope>
    <source>
        <strain evidence="2 3">JCM 12375</strain>
    </source>
</reference>
<evidence type="ECO:0000313" key="3">
    <source>
        <dbReference type="Proteomes" id="UP000465622"/>
    </source>
</evidence>
<protein>
    <recommendedName>
        <fullName evidence="4">Intracellular septation protein A</fullName>
    </recommendedName>
</protein>
<feature type="transmembrane region" description="Helical" evidence="1">
    <location>
        <begin position="83"/>
        <end position="103"/>
    </location>
</feature>
<keyword evidence="1" id="KW-0472">Membrane</keyword>
<feature type="transmembrane region" description="Helical" evidence="1">
    <location>
        <begin position="53"/>
        <end position="71"/>
    </location>
</feature>
<feature type="transmembrane region" description="Helical" evidence="1">
    <location>
        <begin position="14"/>
        <end position="41"/>
    </location>
</feature>
<feature type="transmembrane region" description="Helical" evidence="1">
    <location>
        <begin position="161"/>
        <end position="181"/>
    </location>
</feature>
<proteinExistence type="predicted"/>
<keyword evidence="3" id="KW-1185">Reference proteome</keyword>
<feature type="transmembrane region" description="Helical" evidence="1">
    <location>
        <begin position="124"/>
        <end position="149"/>
    </location>
</feature>